<dbReference type="Proteomes" id="UP000770661">
    <property type="component" value="Unassembled WGS sequence"/>
</dbReference>
<dbReference type="AlphaFoldDB" id="A0A8J4XRR1"/>
<feature type="region of interest" description="Disordered" evidence="1">
    <location>
        <begin position="63"/>
        <end position="91"/>
    </location>
</feature>
<proteinExistence type="predicted"/>
<accession>A0A8J4XRR1</accession>
<sequence>MGTPVKTSHHTQAELVTQLADTDQWQPGPVHERHSSVHCPGGQIQEILVKPYRFPEFSIHTQSTQRVVKSGDRGCGSRPETGSSGLGPTTGDHALLQSKKDMMDTLSTWQQEPLCNLWLIDKAPIDEITGARLPSKEQVLLRYYHHHREMRKTASGSRKAVVEEVLPFWSRAGIPTTTVIHAGRKLSKLVKAYNDLKKNKNKTGRNILPLKFLEWTLGVWRSRRARSIEHELRGESKPPRRSWNCGTRRYLRGWSCIGTENSSVLSGDTEDRIAVLLTGEDDAEFLLGSGKLGLDWQKRGCSGLEGGGRSGRQGQDHRLLFRHHGFEHWHGARCLHSD</sequence>
<evidence type="ECO:0000313" key="2">
    <source>
        <dbReference type="EMBL" id="KAG0710354.1"/>
    </source>
</evidence>
<protein>
    <submittedName>
        <fullName evidence="2">Uncharacterized protein</fullName>
    </submittedName>
</protein>
<name>A0A8J4XRR1_CHIOP</name>
<dbReference type="EMBL" id="JACEEZ010024269">
    <property type="protein sequence ID" value="KAG0710354.1"/>
    <property type="molecule type" value="Genomic_DNA"/>
</dbReference>
<evidence type="ECO:0000313" key="3">
    <source>
        <dbReference type="Proteomes" id="UP000770661"/>
    </source>
</evidence>
<gene>
    <name evidence="2" type="ORF">GWK47_022985</name>
</gene>
<organism evidence="2 3">
    <name type="scientific">Chionoecetes opilio</name>
    <name type="common">Atlantic snow crab</name>
    <name type="synonym">Cancer opilio</name>
    <dbReference type="NCBI Taxonomy" id="41210"/>
    <lineage>
        <taxon>Eukaryota</taxon>
        <taxon>Metazoa</taxon>
        <taxon>Ecdysozoa</taxon>
        <taxon>Arthropoda</taxon>
        <taxon>Crustacea</taxon>
        <taxon>Multicrustacea</taxon>
        <taxon>Malacostraca</taxon>
        <taxon>Eumalacostraca</taxon>
        <taxon>Eucarida</taxon>
        <taxon>Decapoda</taxon>
        <taxon>Pleocyemata</taxon>
        <taxon>Brachyura</taxon>
        <taxon>Eubrachyura</taxon>
        <taxon>Majoidea</taxon>
        <taxon>Majidae</taxon>
        <taxon>Chionoecetes</taxon>
    </lineage>
</organism>
<keyword evidence="3" id="KW-1185">Reference proteome</keyword>
<evidence type="ECO:0000256" key="1">
    <source>
        <dbReference type="SAM" id="MobiDB-lite"/>
    </source>
</evidence>
<reference evidence="2" key="1">
    <citation type="submission" date="2020-07" db="EMBL/GenBank/DDBJ databases">
        <title>The High-quality genome of the commercially important snow crab, Chionoecetes opilio.</title>
        <authorList>
            <person name="Jeong J.-H."/>
            <person name="Ryu S."/>
        </authorList>
    </citation>
    <scope>NUCLEOTIDE SEQUENCE</scope>
    <source>
        <strain evidence="2">MADBK_172401_WGS</strain>
        <tissue evidence="2">Digestive gland</tissue>
    </source>
</reference>
<comment type="caution">
    <text evidence="2">The sequence shown here is derived from an EMBL/GenBank/DDBJ whole genome shotgun (WGS) entry which is preliminary data.</text>
</comment>